<keyword evidence="2" id="KW-1185">Reference proteome</keyword>
<gene>
    <name evidence="1" type="ORF">TorRG33x02_135510</name>
</gene>
<organism evidence="1 2">
    <name type="scientific">Trema orientale</name>
    <name type="common">Charcoal tree</name>
    <name type="synonym">Celtis orientalis</name>
    <dbReference type="NCBI Taxonomy" id="63057"/>
    <lineage>
        <taxon>Eukaryota</taxon>
        <taxon>Viridiplantae</taxon>
        <taxon>Streptophyta</taxon>
        <taxon>Embryophyta</taxon>
        <taxon>Tracheophyta</taxon>
        <taxon>Spermatophyta</taxon>
        <taxon>Magnoliopsida</taxon>
        <taxon>eudicotyledons</taxon>
        <taxon>Gunneridae</taxon>
        <taxon>Pentapetalae</taxon>
        <taxon>rosids</taxon>
        <taxon>fabids</taxon>
        <taxon>Rosales</taxon>
        <taxon>Cannabaceae</taxon>
        <taxon>Trema</taxon>
    </lineage>
</organism>
<evidence type="ECO:0000313" key="2">
    <source>
        <dbReference type="Proteomes" id="UP000237000"/>
    </source>
</evidence>
<evidence type="ECO:0000313" key="1">
    <source>
        <dbReference type="EMBL" id="PON90694.1"/>
    </source>
</evidence>
<protein>
    <submittedName>
        <fullName evidence="1">Uncharacterized protein</fullName>
    </submittedName>
</protein>
<name>A0A2P5EYS9_TREOI</name>
<proteinExistence type="predicted"/>
<comment type="caution">
    <text evidence="1">The sequence shown here is derived from an EMBL/GenBank/DDBJ whole genome shotgun (WGS) entry which is preliminary data.</text>
</comment>
<feature type="non-terminal residue" evidence="1">
    <location>
        <position position="1"/>
    </location>
</feature>
<reference evidence="2" key="1">
    <citation type="submission" date="2016-06" db="EMBL/GenBank/DDBJ databases">
        <title>Parallel loss of symbiosis genes in relatives of nitrogen-fixing non-legume Parasponia.</title>
        <authorList>
            <person name="Van Velzen R."/>
            <person name="Holmer R."/>
            <person name="Bu F."/>
            <person name="Rutten L."/>
            <person name="Van Zeijl A."/>
            <person name="Liu W."/>
            <person name="Santuari L."/>
            <person name="Cao Q."/>
            <person name="Sharma T."/>
            <person name="Shen D."/>
            <person name="Roswanjaya Y."/>
            <person name="Wardhani T."/>
            <person name="Kalhor M.S."/>
            <person name="Jansen J."/>
            <person name="Van den Hoogen J."/>
            <person name="Gungor B."/>
            <person name="Hartog M."/>
            <person name="Hontelez J."/>
            <person name="Verver J."/>
            <person name="Yang W.-C."/>
            <person name="Schijlen E."/>
            <person name="Repin R."/>
            <person name="Schilthuizen M."/>
            <person name="Schranz E."/>
            <person name="Heidstra R."/>
            <person name="Miyata K."/>
            <person name="Fedorova E."/>
            <person name="Kohlen W."/>
            <person name="Bisseling T."/>
            <person name="Smit S."/>
            <person name="Geurts R."/>
        </authorList>
    </citation>
    <scope>NUCLEOTIDE SEQUENCE [LARGE SCALE GENOMIC DNA]</scope>
    <source>
        <strain evidence="2">cv. RG33-2</strain>
    </source>
</reference>
<accession>A0A2P5EYS9</accession>
<sequence length="42" mass="4786">TDLLFFEFWPPLTLRSISEASYLSLSTSISLLPQWLVENPSS</sequence>
<dbReference type="AlphaFoldDB" id="A0A2P5EYS9"/>
<dbReference type="Proteomes" id="UP000237000">
    <property type="component" value="Unassembled WGS sequence"/>
</dbReference>
<dbReference type="EMBL" id="JXTC01000081">
    <property type="protein sequence ID" value="PON90694.1"/>
    <property type="molecule type" value="Genomic_DNA"/>
</dbReference>
<dbReference type="InParanoid" id="A0A2P5EYS9"/>